<sequence>MRIHGDQEARADESGPTTEDIMNSGARETDSGARDEEQAPLYPGEATSERTGGVQDEEPAGTDGAGTDESADRADTGEHVAADTEEPLLGTADTEEYRRKWSEIQGRFVDDPQDAVRSADTLVAEVMQDLASSFSTRKQGLEGQWGRGEQVATEDLRVALQHYRSFFNRLLKT</sequence>
<dbReference type="EMBL" id="CP102514">
    <property type="protein sequence ID" value="UUY46244.1"/>
    <property type="molecule type" value="Genomic_DNA"/>
</dbReference>
<organism evidence="2 3">
    <name type="scientific">Streptomyces yangpuensis</name>
    <dbReference type="NCBI Taxonomy" id="1648182"/>
    <lineage>
        <taxon>Bacteria</taxon>
        <taxon>Bacillati</taxon>
        <taxon>Actinomycetota</taxon>
        <taxon>Actinomycetes</taxon>
        <taxon>Kitasatosporales</taxon>
        <taxon>Streptomycetaceae</taxon>
        <taxon>Streptomyces</taxon>
    </lineage>
</organism>
<dbReference type="Proteomes" id="UP001057738">
    <property type="component" value="Chromosome"/>
</dbReference>
<gene>
    <name evidence="2" type="ORF">NRK68_02825</name>
</gene>
<dbReference type="RefSeq" id="WP_183065906.1">
    <property type="nucleotide sequence ID" value="NZ_CP102514.1"/>
</dbReference>
<protein>
    <submittedName>
        <fullName evidence="2">Uncharacterized protein</fullName>
    </submittedName>
</protein>
<feature type="compositionally biased region" description="Basic and acidic residues" evidence="1">
    <location>
        <begin position="1"/>
        <end position="13"/>
    </location>
</feature>
<proteinExistence type="predicted"/>
<keyword evidence="3" id="KW-1185">Reference proteome</keyword>
<dbReference type="GeneID" id="95572373"/>
<accession>A0ABY5PQ25</accession>
<feature type="compositionally biased region" description="Basic and acidic residues" evidence="1">
    <location>
        <begin position="27"/>
        <end position="37"/>
    </location>
</feature>
<feature type="compositionally biased region" description="Basic and acidic residues" evidence="1">
    <location>
        <begin position="70"/>
        <end position="82"/>
    </location>
</feature>
<evidence type="ECO:0000313" key="2">
    <source>
        <dbReference type="EMBL" id="UUY46244.1"/>
    </source>
</evidence>
<feature type="region of interest" description="Disordered" evidence="1">
    <location>
        <begin position="1"/>
        <end position="96"/>
    </location>
</feature>
<evidence type="ECO:0000313" key="3">
    <source>
        <dbReference type="Proteomes" id="UP001057738"/>
    </source>
</evidence>
<name>A0ABY5PQ25_9ACTN</name>
<evidence type="ECO:0000256" key="1">
    <source>
        <dbReference type="SAM" id="MobiDB-lite"/>
    </source>
</evidence>
<reference evidence="2" key="1">
    <citation type="submission" date="2022-08" db="EMBL/GenBank/DDBJ databases">
        <authorList>
            <person name="Tian L."/>
        </authorList>
    </citation>
    <scope>NUCLEOTIDE SEQUENCE</scope>
    <source>
        <strain evidence="2">CM253</strain>
    </source>
</reference>